<evidence type="ECO:0000313" key="2">
    <source>
        <dbReference type="EMBL" id="KAK0640629.1"/>
    </source>
</evidence>
<proteinExistence type="predicted"/>
<dbReference type="Proteomes" id="UP001174936">
    <property type="component" value="Unassembled WGS sequence"/>
</dbReference>
<feature type="signal peptide" evidence="1">
    <location>
        <begin position="1"/>
        <end position="24"/>
    </location>
</feature>
<keyword evidence="1" id="KW-0732">Signal</keyword>
<organism evidence="2 3">
    <name type="scientific">Cercophora newfieldiana</name>
    <dbReference type="NCBI Taxonomy" id="92897"/>
    <lineage>
        <taxon>Eukaryota</taxon>
        <taxon>Fungi</taxon>
        <taxon>Dikarya</taxon>
        <taxon>Ascomycota</taxon>
        <taxon>Pezizomycotina</taxon>
        <taxon>Sordariomycetes</taxon>
        <taxon>Sordariomycetidae</taxon>
        <taxon>Sordariales</taxon>
        <taxon>Lasiosphaeriaceae</taxon>
        <taxon>Cercophora</taxon>
    </lineage>
</organism>
<dbReference type="AlphaFoldDB" id="A0AA39XV17"/>
<sequence length="171" mass="19151">MAMACRSLHRCIINSMLFLPLLGALPPHPAPQHPQATVDLRLPARPLRKFSPFPPHKYRLNRVTFCSKQDELRGGTHVGRQSFAWRAENHPPSSSACEGFSGNRLEQRLQRPGRGDVKSGSCGHHSRLPILPFFSLTLSIQFLSSPTLQLSSRRRQTIPTQPFLLLWSVGG</sequence>
<evidence type="ECO:0000256" key="1">
    <source>
        <dbReference type="SAM" id="SignalP"/>
    </source>
</evidence>
<evidence type="ECO:0008006" key="4">
    <source>
        <dbReference type="Google" id="ProtNLM"/>
    </source>
</evidence>
<protein>
    <recommendedName>
        <fullName evidence="4">Secreted protein</fullName>
    </recommendedName>
</protein>
<comment type="caution">
    <text evidence="2">The sequence shown here is derived from an EMBL/GenBank/DDBJ whole genome shotgun (WGS) entry which is preliminary data.</text>
</comment>
<name>A0AA39XV17_9PEZI</name>
<evidence type="ECO:0000313" key="3">
    <source>
        <dbReference type="Proteomes" id="UP001174936"/>
    </source>
</evidence>
<reference evidence="2" key="1">
    <citation type="submission" date="2023-06" db="EMBL/GenBank/DDBJ databases">
        <title>Genome-scale phylogeny and comparative genomics of the fungal order Sordariales.</title>
        <authorList>
            <consortium name="Lawrence Berkeley National Laboratory"/>
            <person name="Hensen N."/>
            <person name="Bonometti L."/>
            <person name="Westerberg I."/>
            <person name="Brannstrom I.O."/>
            <person name="Guillou S."/>
            <person name="Cros-Aarteil S."/>
            <person name="Calhoun S."/>
            <person name="Haridas S."/>
            <person name="Kuo A."/>
            <person name="Mondo S."/>
            <person name="Pangilinan J."/>
            <person name="Riley R."/>
            <person name="Labutti K."/>
            <person name="Andreopoulos B."/>
            <person name="Lipzen A."/>
            <person name="Chen C."/>
            <person name="Yanf M."/>
            <person name="Daum C."/>
            <person name="Ng V."/>
            <person name="Clum A."/>
            <person name="Steindorff A."/>
            <person name="Ohm R."/>
            <person name="Martin F."/>
            <person name="Silar P."/>
            <person name="Natvig D."/>
            <person name="Lalanne C."/>
            <person name="Gautier V."/>
            <person name="Ament-Velasquez S.L."/>
            <person name="Kruys A."/>
            <person name="Hutchinson M.I."/>
            <person name="Powell A.J."/>
            <person name="Barry K."/>
            <person name="Miller A.N."/>
            <person name="Grigoriev I.V."/>
            <person name="Debuchy R."/>
            <person name="Gladieux P."/>
            <person name="Thoren M.H."/>
            <person name="Johannesson H."/>
        </authorList>
    </citation>
    <scope>NUCLEOTIDE SEQUENCE</scope>
    <source>
        <strain evidence="2">SMH2532-1</strain>
    </source>
</reference>
<feature type="chain" id="PRO_5041451844" description="Secreted protein" evidence="1">
    <location>
        <begin position="25"/>
        <end position="171"/>
    </location>
</feature>
<accession>A0AA39XV17</accession>
<gene>
    <name evidence="2" type="ORF">B0T16DRAFT_200776</name>
</gene>
<keyword evidence="3" id="KW-1185">Reference proteome</keyword>
<dbReference type="EMBL" id="JAULSV010000006">
    <property type="protein sequence ID" value="KAK0640629.1"/>
    <property type="molecule type" value="Genomic_DNA"/>
</dbReference>